<keyword evidence="3" id="KW-1185">Reference proteome</keyword>
<feature type="region of interest" description="Disordered" evidence="1">
    <location>
        <begin position="63"/>
        <end position="89"/>
    </location>
</feature>
<evidence type="ECO:0000256" key="1">
    <source>
        <dbReference type="SAM" id="MobiDB-lite"/>
    </source>
</evidence>
<protein>
    <recommendedName>
        <fullName evidence="4">Ribbon-helix-helix protein CopG domain-containing protein</fullName>
    </recommendedName>
</protein>
<dbReference type="EMBL" id="JNFP01000009">
    <property type="protein sequence ID" value="KIA65191.1"/>
    <property type="molecule type" value="Genomic_DNA"/>
</dbReference>
<accession>A0ABR4ZIV3</accession>
<evidence type="ECO:0000313" key="3">
    <source>
        <dbReference type="Proteomes" id="UP000031364"/>
    </source>
</evidence>
<comment type="caution">
    <text evidence="2">The sequence shown here is derived from an EMBL/GenBank/DDBJ whole genome shotgun (WGS) entry which is preliminary data.</text>
</comment>
<reference evidence="2 3" key="1">
    <citation type="journal article" date="2014" name="Int. J. Syst. Evol. Microbiol.">
        <title>Nocardia vulneris sp. nov., isolated from wounds of human patients in North America.</title>
        <authorList>
            <person name="Lasker B.A."/>
            <person name="Bell M."/>
            <person name="Klenk H.P."/>
            <person name="Sproer C."/>
            <person name="Schumann C."/>
            <person name="Schumann P."/>
            <person name="Brown J.M."/>
        </authorList>
    </citation>
    <scope>NUCLEOTIDE SEQUENCE [LARGE SCALE GENOMIC DNA]</scope>
    <source>
        <strain evidence="2 3">W9851</strain>
    </source>
</reference>
<evidence type="ECO:0008006" key="4">
    <source>
        <dbReference type="Google" id="ProtNLM"/>
    </source>
</evidence>
<organism evidence="2 3">
    <name type="scientific">Nocardia vulneris</name>
    <dbReference type="NCBI Taxonomy" id="1141657"/>
    <lineage>
        <taxon>Bacteria</taxon>
        <taxon>Bacillati</taxon>
        <taxon>Actinomycetota</taxon>
        <taxon>Actinomycetes</taxon>
        <taxon>Mycobacteriales</taxon>
        <taxon>Nocardiaceae</taxon>
        <taxon>Nocardia</taxon>
    </lineage>
</organism>
<sequence>MFERRAIGLTVGRTIGTVDMKTREITVRVKKGQWRAISAAADCAGMSVEDYIRWSVKLLALQSRPGGNPHQTPTTRPEPRRRARPVLDQPESTVWEECFAEQLSHRIEQFRDV</sequence>
<gene>
    <name evidence="2" type="ORF">FG87_09910</name>
</gene>
<proteinExistence type="predicted"/>
<name>A0ABR4ZIV3_9NOCA</name>
<dbReference type="Proteomes" id="UP000031364">
    <property type="component" value="Unassembled WGS sequence"/>
</dbReference>
<evidence type="ECO:0000313" key="2">
    <source>
        <dbReference type="EMBL" id="KIA65191.1"/>
    </source>
</evidence>